<dbReference type="Pfam" id="PF12911">
    <property type="entry name" value="OppC_N"/>
    <property type="match status" value="1"/>
</dbReference>
<feature type="non-terminal residue" evidence="3">
    <location>
        <position position="43"/>
    </location>
</feature>
<evidence type="ECO:0000256" key="1">
    <source>
        <dbReference type="SAM" id="Phobius"/>
    </source>
</evidence>
<dbReference type="InterPro" id="IPR025966">
    <property type="entry name" value="OppC_N"/>
</dbReference>
<reference evidence="3" key="1">
    <citation type="journal article" date="2018" name="Open Forum Infect. Dis.">
        <title>The Cefazolin Inoculum Effect Is Associated With Increased Mortality in Methicillin-Susceptible Staphylococcus aureus Bacteremia.</title>
        <authorList>
            <person name="Miller W.R."/>
            <person name="Seas C."/>
            <person name="Carvajal L.P."/>
            <person name="Diaz L."/>
            <person name="Echeverri A.M."/>
            <person name="Ferro C."/>
            <person name="Rios R."/>
            <person name="Porras P."/>
            <person name="Luna C."/>
            <person name="Gotuzzo E."/>
            <person name="Munita J.M."/>
            <person name="Nannini E."/>
            <person name="Carcamo C."/>
            <person name="Reyes J."/>
            <person name="Arias C.A."/>
        </authorList>
    </citation>
    <scope>NUCLEOTIDE SEQUENCE</scope>
    <source>
        <strain evidence="3">UA917</strain>
    </source>
</reference>
<comment type="caution">
    <text evidence="3">The sequence shown here is derived from an EMBL/GenBank/DDBJ whole genome shotgun (WGS) entry which is preliminary data.</text>
</comment>
<dbReference type="AlphaFoldDB" id="A0A6A8G445"/>
<sequence>MQNKSKSPFKIALSRFIHNKIAMLSIIFLLIITIVSIIAPLIA</sequence>
<accession>A0A6A8G445</accession>
<feature type="domain" description="Oligopeptide transport permease C-like N-terminal" evidence="2">
    <location>
        <begin position="7"/>
        <end position="43"/>
    </location>
</feature>
<proteinExistence type="predicted"/>
<dbReference type="GO" id="GO:0005886">
    <property type="term" value="C:plasma membrane"/>
    <property type="evidence" value="ECO:0007669"/>
    <property type="project" value="UniProtKB-SubCell"/>
</dbReference>
<keyword evidence="1" id="KW-1133">Transmembrane helix</keyword>
<evidence type="ECO:0000313" key="3">
    <source>
        <dbReference type="EMBL" id="MRV79484.1"/>
    </source>
</evidence>
<evidence type="ECO:0000259" key="2">
    <source>
        <dbReference type="Pfam" id="PF12911"/>
    </source>
</evidence>
<keyword evidence="1" id="KW-0812">Transmembrane</keyword>
<feature type="transmembrane region" description="Helical" evidence="1">
    <location>
        <begin position="21"/>
        <end position="42"/>
    </location>
</feature>
<gene>
    <name evidence="3" type="ORF">GF572_13790</name>
</gene>
<name>A0A6A8G445_STAAU</name>
<keyword evidence="1" id="KW-0472">Membrane</keyword>
<protein>
    <submittedName>
        <fullName evidence="3">ABC transporter permease</fullName>
    </submittedName>
</protein>
<dbReference type="EMBL" id="WKIA01000360">
    <property type="protein sequence ID" value="MRV79484.1"/>
    <property type="molecule type" value="Genomic_DNA"/>
</dbReference>
<organism evidence="3">
    <name type="scientific">Staphylococcus aureus</name>
    <dbReference type="NCBI Taxonomy" id="1280"/>
    <lineage>
        <taxon>Bacteria</taxon>
        <taxon>Bacillati</taxon>
        <taxon>Bacillota</taxon>
        <taxon>Bacilli</taxon>
        <taxon>Bacillales</taxon>
        <taxon>Staphylococcaceae</taxon>
        <taxon>Staphylococcus</taxon>
    </lineage>
</organism>